<name>A0A9N9B1U8_9GLOM</name>
<comment type="caution">
    <text evidence="11">The sequence shown here is derived from an EMBL/GenBank/DDBJ whole genome shotgun (WGS) entry which is preliminary data.</text>
</comment>
<evidence type="ECO:0000313" key="12">
    <source>
        <dbReference type="Proteomes" id="UP000789739"/>
    </source>
</evidence>
<dbReference type="Proteomes" id="UP000789739">
    <property type="component" value="Unassembled WGS sequence"/>
</dbReference>
<evidence type="ECO:0000313" key="11">
    <source>
        <dbReference type="EMBL" id="CAG8550171.1"/>
    </source>
</evidence>
<dbReference type="InterPro" id="IPR037185">
    <property type="entry name" value="EmrE-like"/>
</dbReference>
<comment type="similarity">
    <text evidence="2">Belongs to the nucleotide-sugar transporter family. SLC35B subfamily.</text>
</comment>
<evidence type="ECO:0000256" key="2">
    <source>
        <dbReference type="ARBA" id="ARBA00010694"/>
    </source>
</evidence>
<keyword evidence="5 10" id="KW-0812">Transmembrane</keyword>
<keyword evidence="7 10" id="KW-1133">Transmembrane helix</keyword>
<keyword evidence="3" id="KW-0813">Transport</keyword>
<dbReference type="SUPFAM" id="SSF103481">
    <property type="entry name" value="Multidrug resistance efflux transporter EmrE"/>
    <property type="match status" value="1"/>
</dbReference>
<feature type="transmembrane region" description="Helical" evidence="10">
    <location>
        <begin position="124"/>
        <end position="143"/>
    </location>
</feature>
<reference evidence="11" key="1">
    <citation type="submission" date="2021-06" db="EMBL/GenBank/DDBJ databases">
        <authorList>
            <person name="Kallberg Y."/>
            <person name="Tangrot J."/>
            <person name="Rosling A."/>
        </authorList>
    </citation>
    <scope>NUCLEOTIDE SEQUENCE</scope>
    <source>
        <strain evidence="11">BR232B</strain>
    </source>
</reference>
<dbReference type="OrthoDB" id="1601at2759"/>
<dbReference type="EMBL" id="CAJVPI010000560">
    <property type="protein sequence ID" value="CAG8550171.1"/>
    <property type="molecule type" value="Genomic_DNA"/>
</dbReference>
<evidence type="ECO:0000256" key="10">
    <source>
        <dbReference type="SAM" id="Phobius"/>
    </source>
</evidence>
<dbReference type="PANTHER" id="PTHR10778:SF10">
    <property type="entry name" value="SOLUTE CARRIER FAMILY 35 MEMBER B1"/>
    <property type="match status" value="1"/>
</dbReference>
<organism evidence="11 12">
    <name type="scientific">Paraglomus brasilianum</name>
    <dbReference type="NCBI Taxonomy" id="144538"/>
    <lineage>
        <taxon>Eukaryota</taxon>
        <taxon>Fungi</taxon>
        <taxon>Fungi incertae sedis</taxon>
        <taxon>Mucoromycota</taxon>
        <taxon>Glomeromycotina</taxon>
        <taxon>Glomeromycetes</taxon>
        <taxon>Paraglomerales</taxon>
        <taxon>Paraglomeraceae</taxon>
        <taxon>Paraglomus</taxon>
    </lineage>
</organism>
<dbReference type="GO" id="GO:0005459">
    <property type="term" value="F:UDP-galactose transmembrane transporter activity"/>
    <property type="evidence" value="ECO:0007669"/>
    <property type="project" value="TreeGrafter"/>
</dbReference>
<keyword evidence="8 10" id="KW-0472">Membrane</keyword>
<dbReference type="GO" id="GO:0005460">
    <property type="term" value="F:UDP-glucose transmembrane transporter activity"/>
    <property type="evidence" value="ECO:0007669"/>
    <property type="project" value="TreeGrafter"/>
</dbReference>
<accession>A0A9N9B1U8</accession>
<keyword evidence="6" id="KW-0256">Endoplasmic reticulum</keyword>
<feature type="transmembrane region" description="Helical" evidence="10">
    <location>
        <begin position="73"/>
        <end position="91"/>
    </location>
</feature>
<feature type="transmembrane region" description="Helical" evidence="10">
    <location>
        <begin position="98"/>
        <end position="118"/>
    </location>
</feature>
<sequence length="184" mass="21162">IMLLLINQVIDGYVNSTQDQVFHMYKITGQQMMFFMNIFTTLLLFAWLSMPWSQELGLAIAFCQRHPAVLKDILLFVSFGALGQCFIFFTLENFESLVLVTITVTRKLFTMLLSVFLFDHHLSRNQWFAVGLVFTGIGLEAYVKQAEKTKMADRVKGRNMLNHSTNDVGLNGYKNIESTDRRKS</sequence>
<evidence type="ECO:0000256" key="8">
    <source>
        <dbReference type="ARBA" id="ARBA00023136"/>
    </source>
</evidence>
<evidence type="ECO:0000256" key="6">
    <source>
        <dbReference type="ARBA" id="ARBA00022824"/>
    </source>
</evidence>
<dbReference type="GO" id="GO:0005789">
    <property type="term" value="C:endoplasmic reticulum membrane"/>
    <property type="evidence" value="ECO:0007669"/>
    <property type="project" value="UniProtKB-SubCell"/>
</dbReference>
<keyword evidence="12" id="KW-1185">Reference proteome</keyword>
<dbReference type="Pfam" id="PF08449">
    <property type="entry name" value="UAA"/>
    <property type="match status" value="1"/>
</dbReference>
<evidence type="ECO:0000256" key="5">
    <source>
        <dbReference type="ARBA" id="ARBA00022692"/>
    </source>
</evidence>
<evidence type="ECO:0000256" key="9">
    <source>
        <dbReference type="ARBA" id="ARBA00041103"/>
    </source>
</evidence>
<protein>
    <recommendedName>
        <fullName evidence="9">UDP-galactose transporter homolog 1</fullName>
    </recommendedName>
</protein>
<dbReference type="InterPro" id="IPR013657">
    <property type="entry name" value="SCL35B1-4/HUT1"/>
</dbReference>
<feature type="transmembrane region" description="Helical" evidence="10">
    <location>
        <begin position="34"/>
        <end position="53"/>
    </location>
</feature>
<evidence type="ECO:0000256" key="4">
    <source>
        <dbReference type="ARBA" id="ARBA00022597"/>
    </source>
</evidence>
<dbReference type="GO" id="GO:0000139">
    <property type="term" value="C:Golgi membrane"/>
    <property type="evidence" value="ECO:0007669"/>
    <property type="project" value="TreeGrafter"/>
</dbReference>
<comment type="subcellular location">
    <subcellularLocation>
        <location evidence="1">Endoplasmic reticulum membrane</location>
        <topology evidence="1">Multi-pass membrane protein</topology>
    </subcellularLocation>
</comment>
<evidence type="ECO:0000256" key="1">
    <source>
        <dbReference type="ARBA" id="ARBA00004477"/>
    </source>
</evidence>
<evidence type="ECO:0000256" key="3">
    <source>
        <dbReference type="ARBA" id="ARBA00022448"/>
    </source>
</evidence>
<proteinExistence type="inferred from homology"/>
<gene>
    <name evidence="11" type="ORF">PBRASI_LOCUS5045</name>
</gene>
<feature type="non-terminal residue" evidence="11">
    <location>
        <position position="1"/>
    </location>
</feature>
<evidence type="ECO:0000256" key="7">
    <source>
        <dbReference type="ARBA" id="ARBA00022989"/>
    </source>
</evidence>
<keyword evidence="4" id="KW-0762">Sugar transport</keyword>
<dbReference type="PANTHER" id="PTHR10778">
    <property type="entry name" value="SOLUTE CARRIER FAMILY 35 MEMBER B"/>
    <property type="match status" value="1"/>
</dbReference>
<dbReference type="AlphaFoldDB" id="A0A9N9B1U8"/>